<dbReference type="GO" id="GO:0055085">
    <property type="term" value="P:transmembrane transport"/>
    <property type="evidence" value="ECO:0007669"/>
    <property type="project" value="InterPro"/>
</dbReference>
<evidence type="ECO:0000256" key="4">
    <source>
        <dbReference type="ARBA" id="ARBA00022475"/>
    </source>
</evidence>
<feature type="transmembrane region" description="Helical" evidence="9">
    <location>
        <begin position="105"/>
        <end position="126"/>
    </location>
</feature>
<dbReference type="GO" id="GO:0010043">
    <property type="term" value="P:response to zinc ion"/>
    <property type="evidence" value="ECO:0007669"/>
    <property type="project" value="TreeGrafter"/>
</dbReference>
<keyword evidence="5 8" id="KW-0812">Transmembrane</keyword>
<evidence type="ECO:0000313" key="11">
    <source>
        <dbReference type="Proteomes" id="UP000252706"/>
    </source>
</evidence>
<keyword evidence="3 8" id="KW-0813">Transport</keyword>
<feature type="transmembrane region" description="Helical" evidence="9">
    <location>
        <begin position="72"/>
        <end position="93"/>
    </location>
</feature>
<evidence type="ECO:0000256" key="5">
    <source>
        <dbReference type="ARBA" id="ARBA00022692"/>
    </source>
</evidence>
<dbReference type="EMBL" id="QOCE01000012">
    <property type="protein sequence ID" value="RBW59934.1"/>
    <property type="molecule type" value="Genomic_DNA"/>
</dbReference>
<dbReference type="PANTHER" id="PTHR30477:SF3">
    <property type="entry name" value="METAL TRANSPORT SYSTEM MEMBRANE PROTEIN CT_069-RELATED"/>
    <property type="match status" value="1"/>
</dbReference>
<evidence type="ECO:0000256" key="2">
    <source>
        <dbReference type="ARBA" id="ARBA00008034"/>
    </source>
</evidence>
<keyword evidence="4" id="KW-1003">Cell membrane</keyword>
<feature type="transmembrane region" description="Helical" evidence="9">
    <location>
        <begin position="236"/>
        <end position="254"/>
    </location>
</feature>
<feature type="transmembrane region" description="Helical" evidence="9">
    <location>
        <begin position="146"/>
        <end position="167"/>
    </location>
</feature>
<dbReference type="Pfam" id="PF00950">
    <property type="entry name" value="ABC-3"/>
    <property type="match status" value="1"/>
</dbReference>
<comment type="caution">
    <text evidence="10">The sequence shown here is derived from an EMBL/GenBank/DDBJ whole genome shotgun (WGS) entry which is preliminary data.</text>
</comment>
<comment type="similarity">
    <text evidence="2 8">Belongs to the ABC-3 integral membrane protein family.</text>
</comment>
<comment type="subcellular location">
    <subcellularLocation>
        <location evidence="1 8">Cell membrane</location>
        <topology evidence="1 8">Multi-pass membrane protein</topology>
    </subcellularLocation>
</comment>
<feature type="transmembrane region" description="Helical" evidence="9">
    <location>
        <begin position="12"/>
        <end position="37"/>
    </location>
</feature>
<evidence type="ECO:0000313" key="10">
    <source>
        <dbReference type="EMBL" id="RBW59934.1"/>
    </source>
</evidence>
<dbReference type="Proteomes" id="UP000252706">
    <property type="component" value="Unassembled WGS sequence"/>
</dbReference>
<evidence type="ECO:0000256" key="8">
    <source>
        <dbReference type="RuleBase" id="RU003943"/>
    </source>
</evidence>
<dbReference type="PANTHER" id="PTHR30477">
    <property type="entry name" value="ABC-TRANSPORTER METAL-BINDING PROTEIN"/>
    <property type="match status" value="1"/>
</dbReference>
<dbReference type="STRING" id="1423144.Gal_03337"/>
<organism evidence="10 11">
    <name type="scientific">Phaeobacter gallaeciensis</name>
    <dbReference type="NCBI Taxonomy" id="60890"/>
    <lineage>
        <taxon>Bacteria</taxon>
        <taxon>Pseudomonadati</taxon>
        <taxon>Pseudomonadota</taxon>
        <taxon>Alphaproteobacteria</taxon>
        <taxon>Rhodobacterales</taxon>
        <taxon>Roseobacteraceae</taxon>
        <taxon>Phaeobacter</taxon>
    </lineage>
</organism>
<dbReference type="InterPro" id="IPR037294">
    <property type="entry name" value="ABC_BtuC-like"/>
</dbReference>
<evidence type="ECO:0000256" key="6">
    <source>
        <dbReference type="ARBA" id="ARBA00022989"/>
    </source>
</evidence>
<dbReference type="FunFam" id="1.10.3470.10:FF:000003">
    <property type="entry name" value="Iron ABC transporter permease SitD"/>
    <property type="match status" value="1"/>
</dbReference>
<evidence type="ECO:0000256" key="7">
    <source>
        <dbReference type="ARBA" id="ARBA00023136"/>
    </source>
</evidence>
<sequence>MLSDALLLQLGYNATLVAIGATLLGVSAGVTGTFLFLRKRALVSDAISHATLPGVCLAFMLMVALGGDGRNLVGLLLGSAVSAWVGLLCLNWLTRNTRLAEDAAIGSVLSVFFGLGIVLLTVIQTMGVGRQAGLEGFLLGSTAGMLWADAVVIAIGGASTLALILLMRRPMTLVAFDPEYAAARGLPVDRIDLAMMGLVMAVTVVGLKIVGLILIVALLIIPPVTARFWTERSDRVVLLGGIVGGLSGYLGAALSASAPNLPTGPIIVLVSFGFFAISLFLAPNRGVLAAILRHFRFQRRVHLRQGLLALAQGQPIYERLTLRLLTRAGLARADGVATEAGKARAAKALRDEKRWEVIRSDQTHEAAAALYDGLRDIETVLTKDQIVEVDHQIGGPQGVPA</sequence>
<dbReference type="OrthoDB" id="9804300at2"/>
<accession>A0A366X4N3</accession>
<dbReference type="InterPro" id="IPR001626">
    <property type="entry name" value="ABC_TroCD"/>
</dbReference>
<dbReference type="AlphaFoldDB" id="A0A366X4N3"/>
<dbReference type="RefSeq" id="WP_113822290.1">
    <property type="nucleotide sequence ID" value="NZ_QOCE01000012.1"/>
</dbReference>
<evidence type="ECO:0000256" key="9">
    <source>
        <dbReference type="SAM" id="Phobius"/>
    </source>
</evidence>
<dbReference type="GO" id="GO:0043190">
    <property type="term" value="C:ATP-binding cassette (ABC) transporter complex"/>
    <property type="evidence" value="ECO:0007669"/>
    <property type="project" value="InterPro"/>
</dbReference>
<dbReference type="GO" id="GO:0071281">
    <property type="term" value="P:cellular response to iron ion"/>
    <property type="evidence" value="ECO:0007669"/>
    <property type="project" value="UniProtKB-ARBA"/>
</dbReference>
<evidence type="ECO:0000256" key="3">
    <source>
        <dbReference type="ARBA" id="ARBA00022448"/>
    </source>
</evidence>
<keyword evidence="7 9" id="KW-0472">Membrane</keyword>
<gene>
    <name evidence="10" type="ORF">DS909_04665</name>
</gene>
<protein>
    <submittedName>
        <fullName evidence="10">Metal ABC transporter permease</fullName>
    </submittedName>
</protein>
<reference evidence="10 11" key="1">
    <citation type="submission" date="2018-07" db="EMBL/GenBank/DDBJ databases">
        <title>Modular assembly of carbohydrate-degrading microbial communities in the ocean.</title>
        <authorList>
            <person name="Enke T.N."/>
            <person name="Datta M.S."/>
            <person name="Schwartzman J.A."/>
            <person name="Cermak N."/>
            <person name="Schmitz D.A."/>
            <person name="Barrere J."/>
            <person name="Cordero O.X."/>
        </authorList>
    </citation>
    <scope>NUCLEOTIDE SEQUENCE [LARGE SCALE GENOMIC DNA]</scope>
    <source>
        <strain evidence="10 11">C3M10</strain>
    </source>
</reference>
<feature type="transmembrane region" description="Helical" evidence="9">
    <location>
        <begin position="49"/>
        <end position="66"/>
    </location>
</feature>
<keyword evidence="6 9" id="KW-1133">Transmembrane helix</keyword>
<feature type="transmembrane region" description="Helical" evidence="9">
    <location>
        <begin position="266"/>
        <end position="292"/>
    </location>
</feature>
<proteinExistence type="inferred from homology"/>
<name>A0A366X4N3_9RHOB</name>
<dbReference type="CDD" id="cd06550">
    <property type="entry name" value="TM_ABC_iron-siderophores_like"/>
    <property type="match status" value="1"/>
</dbReference>
<dbReference type="Gene3D" id="1.10.3470.10">
    <property type="entry name" value="ABC transporter involved in vitamin B12 uptake, BtuC"/>
    <property type="match status" value="1"/>
</dbReference>
<dbReference type="SUPFAM" id="SSF81345">
    <property type="entry name" value="ABC transporter involved in vitamin B12 uptake, BtuC"/>
    <property type="match status" value="1"/>
</dbReference>
<evidence type="ECO:0000256" key="1">
    <source>
        <dbReference type="ARBA" id="ARBA00004651"/>
    </source>
</evidence>